<accession>A0ABM4AIW0</accession>
<dbReference type="RefSeq" id="XP_064071236.1">
    <property type="nucleotide sequence ID" value="XM_064215166.1"/>
</dbReference>
<organism evidence="1 2">
    <name type="scientific">Vanessa tameamea</name>
    <name type="common">Kamehameha butterfly</name>
    <dbReference type="NCBI Taxonomy" id="334116"/>
    <lineage>
        <taxon>Eukaryota</taxon>
        <taxon>Metazoa</taxon>
        <taxon>Ecdysozoa</taxon>
        <taxon>Arthropoda</taxon>
        <taxon>Hexapoda</taxon>
        <taxon>Insecta</taxon>
        <taxon>Pterygota</taxon>
        <taxon>Neoptera</taxon>
        <taxon>Endopterygota</taxon>
        <taxon>Lepidoptera</taxon>
        <taxon>Glossata</taxon>
        <taxon>Ditrysia</taxon>
        <taxon>Papilionoidea</taxon>
        <taxon>Nymphalidae</taxon>
        <taxon>Nymphalinae</taxon>
        <taxon>Vanessa</taxon>
    </lineage>
</organism>
<dbReference type="SUPFAM" id="SSF57501">
    <property type="entry name" value="Cystine-knot cytokines"/>
    <property type="match status" value="1"/>
</dbReference>
<sequence>MVQNQRTRMRQNYVLQRALNNDMDDAELGVTYVTEPFAPNANTEELPAFIVDYANMIRNDIILLDNSVETRTRRGNIKREQYGQGDGKDIPCSCEEETKKPIILGDDYFPRSIETRICNKSMCPSPYGCHKRVHNITVLKRKRNTDEESQDELPDDLMKRWVAVKKLVTVGCMCIRDYTD</sequence>
<evidence type="ECO:0000313" key="2">
    <source>
        <dbReference type="RefSeq" id="XP_064071236.1"/>
    </source>
</evidence>
<dbReference type="InterPro" id="IPR029034">
    <property type="entry name" value="Cystine-knot_cytokine"/>
</dbReference>
<dbReference type="Proteomes" id="UP001652626">
    <property type="component" value="Chromosome 6"/>
</dbReference>
<dbReference type="PANTHER" id="PTHR39940:SF1">
    <property type="entry name" value="PROTHORACICOTROPIC HORMONE, ISOFORM F"/>
    <property type="match status" value="1"/>
</dbReference>
<name>A0ABM4AIW0_VANTA</name>
<dbReference type="GeneID" id="113393237"/>
<dbReference type="PANTHER" id="PTHR39940">
    <property type="entry name" value="PROTHORACICOTROPIC HORMONE, ISOFORM F"/>
    <property type="match status" value="1"/>
</dbReference>
<gene>
    <name evidence="2" type="primary">LOC113393237</name>
</gene>
<evidence type="ECO:0000313" key="1">
    <source>
        <dbReference type="Proteomes" id="UP001652626"/>
    </source>
</evidence>
<proteinExistence type="predicted"/>
<keyword evidence="1" id="KW-1185">Reference proteome</keyword>
<dbReference type="InterPro" id="IPR052876">
    <property type="entry name" value="Insect_Hormone_Regulators"/>
</dbReference>
<protein>
    <submittedName>
        <fullName evidence="2">Prothoracicotropic hormone-like</fullName>
    </submittedName>
</protein>
<reference evidence="2" key="1">
    <citation type="submission" date="2025-08" db="UniProtKB">
        <authorList>
            <consortium name="RefSeq"/>
        </authorList>
    </citation>
    <scope>IDENTIFICATION</scope>
    <source>
        <tissue evidence="2">Whole body</tissue>
    </source>
</reference>